<reference evidence="2" key="1">
    <citation type="journal article" date="2019" name="Int. J. Syst. Evol. Microbiol.">
        <title>The Global Catalogue of Microorganisms (GCM) 10K type strain sequencing project: providing services to taxonomists for standard genome sequencing and annotation.</title>
        <authorList>
            <consortium name="The Broad Institute Genomics Platform"/>
            <consortium name="The Broad Institute Genome Sequencing Center for Infectious Disease"/>
            <person name="Wu L."/>
            <person name="Ma J."/>
        </authorList>
    </citation>
    <scope>NUCLEOTIDE SEQUENCE [LARGE SCALE GENOMIC DNA]</scope>
    <source>
        <strain evidence="2">JCM 16014</strain>
    </source>
</reference>
<keyword evidence="1" id="KW-0808">Transferase</keyword>
<dbReference type="Pfam" id="PF04672">
    <property type="entry name" value="Methyltransf_19"/>
    <property type="match status" value="1"/>
</dbReference>
<sequence>MTDAIPPVQLQTDRPNMARMYDYALGGKNNFAADRAAVERLFSLSPENKYVPLANRRFLGRAVDFAARQGITQYLDLGAGLPSMGNVHEVAKLVRPEARVAYVDNDPVVAAHARALLTSADATVRVVQEDVRDPAKVLGHPDVVQLIDFGRPVAVLLVSLLHGITDEEDPAGLVRAFTEVTAPGSYLILSHLTRDGHPADIVHSKEEVFARSNTVFRYRARAEIEAYFAGFDLVEPGLTPVTDWRSEGTEESAADADPDLAAAGSWWLGGVALKAG</sequence>
<accession>A0ABP5GFV1</accession>
<dbReference type="Gene3D" id="3.40.50.150">
    <property type="entry name" value="Vaccinia Virus protein VP39"/>
    <property type="match status" value="1"/>
</dbReference>
<dbReference type="InterPro" id="IPR029063">
    <property type="entry name" value="SAM-dependent_MTases_sf"/>
</dbReference>
<organism evidence="1 2">
    <name type="scientific">Catenulispora yoronensis</name>
    <dbReference type="NCBI Taxonomy" id="450799"/>
    <lineage>
        <taxon>Bacteria</taxon>
        <taxon>Bacillati</taxon>
        <taxon>Actinomycetota</taxon>
        <taxon>Actinomycetes</taxon>
        <taxon>Catenulisporales</taxon>
        <taxon>Catenulisporaceae</taxon>
        <taxon>Catenulispora</taxon>
    </lineage>
</organism>
<gene>
    <name evidence="1" type="ORF">GCM10009839_54870</name>
</gene>
<dbReference type="GO" id="GO:0032259">
    <property type="term" value="P:methylation"/>
    <property type="evidence" value="ECO:0007669"/>
    <property type="project" value="UniProtKB-KW"/>
</dbReference>
<dbReference type="Proteomes" id="UP001500751">
    <property type="component" value="Unassembled WGS sequence"/>
</dbReference>
<dbReference type="SUPFAM" id="SSF53335">
    <property type="entry name" value="S-adenosyl-L-methionine-dependent methyltransferases"/>
    <property type="match status" value="1"/>
</dbReference>
<keyword evidence="1" id="KW-0489">Methyltransferase</keyword>
<proteinExistence type="predicted"/>
<dbReference type="InterPro" id="IPR006764">
    <property type="entry name" value="SAM_dep_MeTrfase_SAV2177_type"/>
</dbReference>
<protein>
    <submittedName>
        <fullName evidence="1">SAM-dependent methyltransferase</fullName>
    </submittedName>
</protein>
<evidence type="ECO:0000313" key="2">
    <source>
        <dbReference type="Proteomes" id="UP001500751"/>
    </source>
</evidence>
<dbReference type="PIRSF" id="PIRSF017393">
    <property type="entry name" value="MTase_SAV2177"/>
    <property type="match status" value="1"/>
</dbReference>
<dbReference type="RefSeq" id="WP_344668545.1">
    <property type="nucleotide sequence ID" value="NZ_BAAAQN010000037.1"/>
</dbReference>
<keyword evidence="2" id="KW-1185">Reference proteome</keyword>
<name>A0ABP5GFV1_9ACTN</name>
<evidence type="ECO:0000313" key="1">
    <source>
        <dbReference type="EMBL" id="GAA2044330.1"/>
    </source>
</evidence>
<dbReference type="GO" id="GO:0008168">
    <property type="term" value="F:methyltransferase activity"/>
    <property type="evidence" value="ECO:0007669"/>
    <property type="project" value="UniProtKB-KW"/>
</dbReference>
<dbReference type="EMBL" id="BAAAQN010000037">
    <property type="protein sequence ID" value="GAA2044330.1"/>
    <property type="molecule type" value="Genomic_DNA"/>
</dbReference>
<comment type="caution">
    <text evidence="1">The sequence shown here is derived from an EMBL/GenBank/DDBJ whole genome shotgun (WGS) entry which is preliminary data.</text>
</comment>